<dbReference type="EMBL" id="OZ034819">
    <property type="protein sequence ID" value="CAL1396575.1"/>
    <property type="molecule type" value="Genomic_DNA"/>
</dbReference>
<protein>
    <recommendedName>
        <fullName evidence="1">Helitron helicase-like domain-containing protein</fullName>
    </recommendedName>
</protein>
<sequence>MLDEHNELVRTFRRVRQQLHDSDTPTLKLRIFGAKSRNRQYDLPTSSDITTLIPGDFIPDRDDRDIIIDHIYDGLKRITSLNPKFEALHFPLLFPYGEDGYHPLIKYNPTFCPPSMRRQFVTQREYYAFRLQFRQNEGHTILQAGKALQHYCIDAFSTVELNRLAFLRYHQPELRAEVYQGLQDAMARGDLDGDKLGHVILPGTYIGSPRYMEQLYHDAMTVVEFFSNPDLFITFTCNALWEEITESFDSIVGPNSSDKPMVVSRVFHIKLNILIDDIKRESYFGKTLAKIPDPKVDPLGYEAVAHINVEVCHKGKLIKYLFKYVTKGPDRSMQANVKNVLGNPYAGKTHLTEWEAFADILQA</sequence>
<keyword evidence="3" id="KW-1185">Reference proteome</keyword>
<name>A0AAV2FGJ5_9ROSI</name>
<reference evidence="2 3" key="1">
    <citation type="submission" date="2024-04" db="EMBL/GenBank/DDBJ databases">
        <authorList>
            <person name="Fracassetti M."/>
        </authorList>
    </citation>
    <scope>NUCLEOTIDE SEQUENCE [LARGE SCALE GENOMIC DNA]</scope>
</reference>
<dbReference type="Proteomes" id="UP001497516">
    <property type="component" value="Chromosome 6"/>
</dbReference>
<dbReference type="PANTHER" id="PTHR45786">
    <property type="entry name" value="DNA BINDING PROTEIN-LIKE"/>
    <property type="match status" value="1"/>
</dbReference>
<dbReference type="InterPro" id="IPR025476">
    <property type="entry name" value="Helitron_helicase-like"/>
</dbReference>
<dbReference type="Pfam" id="PF14214">
    <property type="entry name" value="Helitron_like_N"/>
    <property type="match status" value="1"/>
</dbReference>
<accession>A0AAV2FGJ5</accession>
<gene>
    <name evidence="2" type="ORF">LTRI10_LOCUS36933</name>
</gene>
<evidence type="ECO:0000313" key="2">
    <source>
        <dbReference type="EMBL" id="CAL1396575.1"/>
    </source>
</evidence>
<dbReference type="PANTHER" id="PTHR45786:SF74">
    <property type="entry name" value="ATP-DEPENDENT DNA HELICASE"/>
    <property type="match status" value="1"/>
</dbReference>
<evidence type="ECO:0000259" key="1">
    <source>
        <dbReference type="Pfam" id="PF14214"/>
    </source>
</evidence>
<proteinExistence type="predicted"/>
<organism evidence="2 3">
    <name type="scientific">Linum trigynum</name>
    <dbReference type="NCBI Taxonomy" id="586398"/>
    <lineage>
        <taxon>Eukaryota</taxon>
        <taxon>Viridiplantae</taxon>
        <taxon>Streptophyta</taxon>
        <taxon>Embryophyta</taxon>
        <taxon>Tracheophyta</taxon>
        <taxon>Spermatophyta</taxon>
        <taxon>Magnoliopsida</taxon>
        <taxon>eudicotyledons</taxon>
        <taxon>Gunneridae</taxon>
        <taxon>Pentapetalae</taxon>
        <taxon>rosids</taxon>
        <taxon>fabids</taxon>
        <taxon>Malpighiales</taxon>
        <taxon>Linaceae</taxon>
        <taxon>Linum</taxon>
    </lineage>
</organism>
<evidence type="ECO:0000313" key="3">
    <source>
        <dbReference type="Proteomes" id="UP001497516"/>
    </source>
</evidence>
<feature type="domain" description="Helitron helicase-like" evidence="1">
    <location>
        <begin position="126"/>
        <end position="289"/>
    </location>
</feature>
<dbReference type="AlphaFoldDB" id="A0AAV2FGJ5"/>